<evidence type="ECO:0000256" key="8">
    <source>
        <dbReference type="ARBA" id="ARBA00022741"/>
    </source>
</evidence>
<keyword evidence="12" id="KW-0902">Two-component regulatory system</keyword>
<dbReference type="GO" id="GO:0005524">
    <property type="term" value="F:ATP binding"/>
    <property type="evidence" value="ECO:0007669"/>
    <property type="project" value="UniProtKB-KW"/>
</dbReference>
<keyword evidence="6" id="KW-0808">Transferase</keyword>
<dbReference type="Gene3D" id="6.10.340.10">
    <property type="match status" value="1"/>
</dbReference>
<evidence type="ECO:0000256" key="2">
    <source>
        <dbReference type="ARBA" id="ARBA00004651"/>
    </source>
</evidence>
<dbReference type="Pfam" id="PF00672">
    <property type="entry name" value="HAMP"/>
    <property type="match status" value="1"/>
</dbReference>
<dbReference type="InterPro" id="IPR036097">
    <property type="entry name" value="HisK_dim/P_sf"/>
</dbReference>
<evidence type="ECO:0000259" key="16">
    <source>
        <dbReference type="PROSITE" id="PS50109"/>
    </source>
</evidence>
<comment type="subcellular location">
    <subcellularLocation>
        <location evidence="2">Cell membrane</location>
        <topology evidence="2">Multi-pass membrane protein</topology>
    </subcellularLocation>
</comment>
<gene>
    <name evidence="18" type="ORF">KHA97_16805</name>
</gene>
<dbReference type="CDD" id="cd06225">
    <property type="entry name" value="HAMP"/>
    <property type="match status" value="1"/>
</dbReference>
<dbReference type="Pfam" id="PF00512">
    <property type="entry name" value="HisKA"/>
    <property type="match status" value="1"/>
</dbReference>
<comment type="caution">
    <text evidence="18">The sequence shown here is derived from an EMBL/GenBank/DDBJ whole genome shotgun (WGS) entry which is preliminary data.</text>
</comment>
<evidence type="ECO:0000256" key="3">
    <source>
        <dbReference type="ARBA" id="ARBA00012438"/>
    </source>
</evidence>
<sequence>MSIRKRLFISNAAMIVMPIIIIMFIIFLLSVVYTDGAFIGKHFRQQWQNTDERTAELFKGLQKTASLEQEKFLNKDFLDSLSEQLKSENVDVVIRKDNDLLFTSNPQISKDDLPSFGNEGYNPAGATVGDGHYSIRQHDFYFKDGSEGSIILLDDSASFVKFARTFFPILFGSLILSFVLTNVFLSYIVSRSILRPVRQLSNASEKISRGDLNFSIKSKNNDELGQLIRTFDSMREQLKESLELRDKYENNRKEIIANISHDLKTPITSILGYVEGLQDGVANSDAKREQYLDTIRSKATYMDRLIEELALYSKLDVNKLPFLFESVDIQAFIKDYLEEISEEVMDKDIQISFDAIKGHVNVLMDRDKMIRVMENIIFNSVKFINKKSGKITISITEQEKMIKVSVSDNGPGVSQDELMSIFKRFYRTDPARSTGGSGLGLAIASQIIEAHGGEIWAENMPKEGLRVNFTLKKSEDGNDD</sequence>
<dbReference type="PANTHER" id="PTHR45528">
    <property type="entry name" value="SENSOR HISTIDINE KINASE CPXA"/>
    <property type="match status" value="1"/>
</dbReference>
<dbReference type="SMART" id="SM00388">
    <property type="entry name" value="HisKA"/>
    <property type="match status" value="1"/>
</dbReference>
<dbReference type="Pfam" id="PF02518">
    <property type="entry name" value="HATPase_c"/>
    <property type="match status" value="1"/>
</dbReference>
<dbReference type="InterPro" id="IPR003594">
    <property type="entry name" value="HATPase_dom"/>
</dbReference>
<keyword evidence="13 15" id="KW-0472">Membrane</keyword>
<dbReference type="InterPro" id="IPR003660">
    <property type="entry name" value="HAMP_dom"/>
</dbReference>
<dbReference type="AlphaFoldDB" id="A0A942YHL7"/>
<dbReference type="GO" id="GO:0005886">
    <property type="term" value="C:plasma membrane"/>
    <property type="evidence" value="ECO:0007669"/>
    <property type="project" value="UniProtKB-SubCell"/>
</dbReference>
<keyword evidence="9 18" id="KW-0418">Kinase</keyword>
<dbReference type="SUPFAM" id="SSF47384">
    <property type="entry name" value="Homodimeric domain of signal transducing histidine kinase"/>
    <property type="match status" value="1"/>
</dbReference>
<dbReference type="PRINTS" id="PR00344">
    <property type="entry name" value="BCTRLSENSOR"/>
</dbReference>
<dbReference type="FunFam" id="1.10.287.130:FF:000001">
    <property type="entry name" value="Two-component sensor histidine kinase"/>
    <property type="match status" value="1"/>
</dbReference>
<keyword evidence="7 15" id="KW-0812">Transmembrane</keyword>
<keyword evidence="11 15" id="KW-1133">Transmembrane helix</keyword>
<evidence type="ECO:0000256" key="10">
    <source>
        <dbReference type="ARBA" id="ARBA00022840"/>
    </source>
</evidence>
<keyword evidence="8" id="KW-0547">Nucleotide-binding</keyword>
<feature type="domain" description="Histidine kinase" evidence="16">
    <location>
        <begin position="258"/>
        <end position="475"/>
    </location>
</feature>
<evidence type="ECO:0000256" key="15">
    <source>
        <dbReference type="SAM" id="Phobius"/>
    </source>
</evidence>
<dbReference type="CDD" id="cd00082">
    <property type="entry name" value="HisKA"/>
    <property type="match status" value="1"/>
</dbReference>
<keyword evidence="19" id="KW-1185">Reference proteome</keyword>
<dbReference type="Gene3D" id="3.30.565.10">
    <property type="entry name" value="Histidine kinase-like ATPase, C-terminal domain"/>
    <property type="match status" value="1"/>
</dbReference>
<evidence type="ECO:0000313" key="18">
    <source>
        <dbReference type="EMBL" id="MBS4196712.1"/>
    </source>
</evidence>
<dbReference type="FunFam" id="3.30.565.10:FF:000006">
    <property type="entry name" value="Sensor histidine kinase WalK"/>
    <property type="match status" value="1"/>
</dbReference>
<dbReference type="Gene3D" id="1.10.287.130">
    <property type="match status" value="1"/>
</dbReference>
<dbReference type="EC" id="2.7.13.3" evidence="3"/>
<dbReference type="InterPro" id="IPR036890">
    <property type="entry name" value="HATPase_C_sf"/>
</dbReference>
<feature type="transmembrane region" description="Helical" evidence="15">
    <location>
        <begin position="12"/>
        <end position="33"/>
    </location>
</feature>
<proteinExistence type="predicted"/>
<protein>
    <recommendedName>
        <fullName evidence="3">histidine kinase</fullName>
        <ecNumber evidence="3">2.7.13.3</ecNumber>
    </recommendedName>
</protein>
<evidence type="ECO:0000259" key="17">
    <source>
        <dbReference type="PROSITE" id="PS50885"/>
    </source>
</evidence>
<accession>A0A942YHL7</accession>
<dbReference type="SUPFAM" id="SSF158472">
    <property type="entry name" value="HAMP domain-like"/>
    <property type="match status" value="1"/>
</dbReference>
<evidence type="ECO:0000256" key="11">
    <source>
        <dbReference type="ARBA" id="ARBA00022989"/>
    </source>
</evidence>
<dbReference type="CDD" id="cd00075">
    <property type="entry name" value="HATPase"/>
    <property type="match status" value="1"/>
</dbReference>
<evidence type="ECO:0000256" key="13">
    <source>
        <dbReference type="ARBA" id="ARBA00023136"/>
    </source>
</evidence>
<evidence type="ECO:0000256" key="7">
    <source>
        <dbReference type="ARBA" id="ARBA00022692"/>
    </source>
</evidence>
<dbReference type="InterPro" id="IPR050398">
    <property type="entry name" value="HssS/ArlS-like"/>
</dbReference>
<name>A0A942YHL7_9BACI</name>
<organism evidence="18 19">
    <name type="scientific">Lederbergia citri</name>
    <dbReference type="NCBI Taxonomy" id="2833580"/>
    <lineage>
        <taxon>Bacteria</taxon>
        <taxon>Bacillati</taxon>
        <taxon>Bacillota</taxon>
        <taxon>Bacilli</taxon>
        <taxon>Bacillales</taxon>
        <taxon>Bacillaceae</taxon>
        <taxon>Lederbergia</taxon>
    </lineage>
</organism>
<evidence type="ECO:0000256" key="9">
    <source>
        <dbReference type="ARBA" id="ARBA00022777"/>
    </source>
</evidence>
<evidence type="ECO:0000256" key="14">
    <source>
        <dbReference type="SAM" id="Coils"/>
    </source>
</evidence>
<feature type="domain" description="HAMP" evidence="17">
    <location>
        <begin position="191"/>
        <end position="243"/>
    </location>
</feature>
<dbReference type="InterPro" id="IPR004358">
    <property type="entry name" value="Sig_transdc_His_kin-like_C"/>
</dbReference>
<dbReference type="Proteomes" id="UP000681414">
    <property type="component" value="Unassembled WGS sequence"/>
</dbReference>
<dbReference type="RefSeq" id="WP_213125935.1">
    <property type="nucleotide sequence ID" value="NZ_JAGYPG010000003.1"/>
</dbReference>
<feature type="transmembrane region" description="Helical" evidence="15">
    <location>
        <begin position="166"/>
        <end position="189"/>
    </location>
</feature>
<feature type="coiled-coil region" evidence="14">
    <location>
        <begin position="231"/>
        <end position="258"/>
    </location>
</feature>
<dbReference type="SMART" id="SM00387">
    <property type="entry name" value="HATPase_c"/>
    <property type="match status" value="1"/>
</dbReference>
<dbReference type="InterPro" id="IPR005467">
    <property type="entry name" value="His_kinase_dom"/>
</dbReference>
<keyword evidence="10" id="KW-0067">ATP-binding</keyword>
<dbReference type="PANTHER" id="PTHR45528:SF1">
    <property type="entry name" value="SENSOR HISTIDINE KINASE CPXA"/>
    <property type="match status" value="1"/>
</dbReference>
<evidence type="ECO:0000256" key="5">
    <source>
        <dbReference type="ARBA" id="ARBA00022553"/>
    </source>
</evidence>
<dbReference type="PROSITE" id="PS50109">
    <property type="entry name" value="HIS_KIN"/>
    <property type="match status" value="1"/>
</dbReference>
<evidence type="ECO:0000256" key="4">
    <source>
        <dbReference type="ARBA" id="ARBA00022475"/>
    </source>
</evidence>
<dbReference type="EMBL" id="JAGYPG010000003">
    <property type="protein sequence ID" value="MBS4196712.1"/>
    <property type="molecule type" value="Genomic_DNA"/>
</dbReference>
<keyword evidence="4" id="KW-1003">Cell membrane</keyword>
<keyword evidence="5" id="KW-0597">Phosphoprotein</keyword>
<dbReference type="GO" id="GO:0000155">
    <property type="term" value="F:phosphorelay sensor kinase activity"/>
    <property type="evidence" value="ECO:0007669"/>
    <property type="project" value="InterPro"/>
</dbReference>
<evidence type="ECO:0000313" key="19">
    <source>
        <dbReference type="Proteomes" id="UP000681414"/>
    </source>
</evidence>
<reference evidence="18 19" key="1">
    <citation type="submission" date="2021-05" db="EMBL/GenBank/DDBJ databases">
        <title>Novel Bacillus species.</title>
        <authorList>
            <person name="Liu G."/>
        </authorList>
    </citation>
    <scope>NUCLEOTIDE SEQUENCE [LARGE SCALE GENOMIC DNA]</scope>
    <source>
        <strain evidence="19">FJAT-49780</strain>
    </source>
</reference>
<dbReference type="PROSITE" id="PS50885">
    <property type="entry name" value="HAMP"/>
    <property type="match status" value="1"/>
</dbReference>
<dbReference type="SUPFAM" id="SSF55874">
    <property type="entry name" value="ATPase domain of HSP90 chaperone/DNA topoisomerase II/histidine kinase"/>
    <property type="match status" value="1"/>
</dbReference>
<evidence type="ECO:0000256" key="1">
    <source>
        <dbReference type="ARBA" id="ARBA00000085"/>
    </source>
</evidence>
<evidence type="ECO:0000256" key="12">
    <source>
        <dbReference type="ARBA" id="ARBA00023012"/>
    </source>
</evidence>
<dbReference type="SMART" id="SM00304">
    <property type="entry name" value="HAMP"/>
    <property type="match status" value="1"/>
</dbReference>
<keyword evidence="14" id="KW-0175">Coiled coil</keyword>
<comment type="catalytic activity">
    <reaction evidence="1">
        <text>ATP + protein L-histidine = ADP + protein N-phospho-L-histidine.</text>
        <dbReference type="EC" id="2.7.13.3"/>
    </reaction>
</comment>
<evidence type="ECO:0000256" key="6">
    <source>
        <dbReference type="ARBA" id="ARBA00022679"/>
    </source>
</evidence>
<dbReference type="InterPro" id="IPR003661">
    <property type="entry name" value="HisK_dim/P_dom"/>
</dbReference>